<dbReference type="EMBL" id="HACG01002698">
    <property type="protein sequence ID" value="CEK49563.1"/>
    <property type="molecule type" value="Transcribed_RNA"/>
</dbReference>
<sequence>QRKVKYFGHIKRHNGLEKTIREGDILTKRRIPAILDLLKSSTESLTIIVGSSQ</sequence>
<dbReference type="AlphaFoldDB" id="A0A0B6Y0B5"/>
<feature type="non-terminal residue" evidence="1">
    <location>
        <position position="1"/>
    </location>
</feature>
<protein>
    <submittedName>
        <fullName evidence="1">Uncharacterized protein</fullName>
    </submittedName>
</protein>
<proteinExistence type="predicted"/>
<organism evidence="1">
    <name type="scientific">Arion vulgaris</name>
    <dbReference type="NCBI Taxonomy" id="1028688"/>
    <lineage>
        <taxon>Eukaryota</taxon>
        <taxon>Metazoa</taxon>
        <taxon>Spiralia</taxon>
        <taxon>Lophotrochozoa</taxon>
        <taxon>Mollusca</taxon>
        <taxon>Gastropoda</taxon>
        <taxon>Heterobranchia</taxon>
        <taxon>Euthyneura</taxon>
        <taxon>Panpulmonata</taxon>
        <taxon>Eupulmonata</taxon>
        <taxon>Stylommatophora</taxon>
        <taxon>Helicina</taxon>
        <taxon>Arionoidea</taxon>
        <taxon>Arionidae</taxon>
        <taxon>Arion</taxon>
    </lineage>
</organism>
<reference evidence="1" key="1">
    <citation type="submission" date="2014-12" db="EMBL/GenBank/DDBJ databases">
        <title>Insight into the proteome of Arion vulgaris.</title>
        <authorList>
            <person name="Aradska J."/>
            <person name="Bulat T."/>
            <person name="Smidak R."/>
            <person name="Sarate P."/>
            <person name="Gangsoo J."/>
            <person name="Sialana F."/>
            <person name="Bilban M."/>
            <person name="Lubec G."/>
        </authorList>
    </citation>
    <scope>NUCLEOTIDE SEQUENCE</scope>
    <source>
        <tissue evidence="1">Skin</tissue>
    </source>
</reference>
<name>A0A0B6Y0B5_9EUPU</name>
<accession>A0A0B6Y0B5</accession>
<gene>
    <name evidence="1" type="primary">ORF8177</name>
</gene>
<evidence type="ECO:0000313" key="1">
    <source>
        <dbReference type="EMBL" id="CEK49563.1"/>
    </source>
</evidence>